<accession>A0A9X2U4D8</accession>
<organism evidence="1 2">
    <name type="scientific">Salinibacter ruber</name>
    <dbReference type="NCBI Taxonomy" id="146919"/>
    <lineage>
        <taxon>Bacteria</taxon>
        <taxon>Pseudomonadati</taxon>
        <taxon>Rhodothermota</taxon>
        <taxon>Rhodothermia</taxon>
        <taxon>Rhodothermales</taxon>
        <taxon>Salinibacteraceae</taxon>
        <taxon>Salinibacter</taxon>
    </lineage>
</organism>
<dbReference type="EMBL" id="JANTYZ010000016">
    <property type="protein sequence ID" value="MCS3866625.1"/>
    <property type="molecule type" value="Genomic_DNA"/>
</dbReference>
<gene>
    <name evidence="1" type="ORF">GGP82_003203</name>
</gene>
<dbReference type="RefSeq" id="WP_259084202.1">
    <property type="nucleotide sequence ID" value="NZ_JANTYZ010000016.1"/>
</dbReference>
<protein>
    <submittedName>
        <fullName evidence="1">Uncharacterized protein</fullName>
    </submittedName>
</protein>
<name>A0A9X2U4D8_9BACT</name>
<proteinExistence type="predicted"/>
<evidence type="ECO:0000313" key="2">
    <source>
        <dbReference type="Proteomes" id="UP001155034"/>
    </source>
</evidence>
<comment type="caution">
    <text evidence="1">The sequence shown here is derived from an EMBL/GenBank/DDBJ whole genome shotgun (WGS) entry which is preliminary data.</text>
</comment>
<sequence>MTDLNHQNGVISDEWRQEVEIPSQNWRRADNQAGSNFDYLEGEAGGFFASVEVAGFERRAYLKPGKSRENQHRLNIAQQKARAACEKIASDLAYELGLPVPPAVLSQRSDPQDQWCEEEVVLSLVMYPRQWSWAQVKGLHGGGGEASPKDAALEKAFAECTPMLAFDTWIGQRDHEYTRHNIVWGYEPGNLKRSRLVFLDFAYSLGSSGGEDFDGEWDEGGWQPVEAAGFPSLIEDCIDRDELEMAIARIEDLPEREIRTIVDRIPTNFLPPWRAENIKEGLLGRREELRSSLSGILSN</sequence>
<reference evidence="1" key="1">
    <citation type="submission" date="2022-08" db="EMBL/GenBank/DDBJ databases">
        <title>Genomic Encyclopedia of Type Strains, Phase V (KMG-V): Genome sequencing to study the core and pangenomes of soil and plant-associated prokaryotes.</title>
        <authorList>
            <person name="Whitman W."/>
        </authorList>
    </citation>
    <scope>NUCLEOTIDE SEQUENCE</scope>
    <source>
        <strain evidence="1">SP2016B</strain>
    </source>
</reference>
<dbReference type="Proteomes" id="UP001155034">
    <property type="component" value="Unassembled WGS sequence"/>
</dbReference>
<dbReference type="AlphaFoldDB" id="A0A9X2U4D8"/>
<evidence type="ECO:0000313" key="1">
    <source>
        <dbReference type="EMBL" id="MCS3866625.1"/>
    </source>
</evidence>